<sequence length="228" mass="25837">MVQLSELFAHIDFLLDSVPKLTEQITKQLDAILIPVIVFSVVLTVIAVISFIVCIVYYAKSEEAVKELVREEGNRSLMNDSLRKSLLEEERYVSHQQVAQKAESSSYVKTPSIDDLPSSPYSIYHQITSATVHEPVIVRYNQPDIMVNYELQKTYSELKLQNLRLKNKTLEKYLKNMDSSSDSEGECDDCDLLGVPPITSVSSCPNMKLKQRSAQSLDTVKEEKLEKS</sequence>
<reference evidence="2 3" key="1">
    <citation type="journal article" date="2015" name="Genome Biol.">
        <title>Comparative genomics of Steinernema reveals deeply conserved gene regulatory networks.</title>
        <authorList>
            <person name="Dillman A.R."/>
            <person name="Macchietto M."/>
            <person name="Porter C.F."/>
            <person name="Rogers A."/>
            <person name="Williams B."/>
            <person name="Antoshechkin I."/>
            <person name="Lee M.M."/>
            <person name="Goodwin Z."/>
            <person name="Lu X."/>
            <person name="Lewis E.E."/>
            <person name="Goodrich-Blair H."/>
            <person name="Stock S.P."/>
            <person name="Adams B.J."/>
            <person name="Sternberg P.W."/>
            <person name="Mortazavi A."/>
        </authorList>
    </citation>
    <scope>NUCLEOTIDE SEQUENCE [LARGE SCALE GENOMIC DNA]</scope>
    <source>
        <strain evidence="2 3">ALL</strain>
    </source>
</reference>
<keyword evidence="1" id="KW-0472">Membrane</keyword>
<dbReference type="AlphaFoldDB" id="A0A4U5MIQ1"/>
<evidence type="ECO:0000313" key="2">
    <source>
        <dbReference type="EMBL" id="TKR69260.1"/>
    </source>
</evidence>
<keyword evidence="1" id="KW-1133">Transmembrane helix</keyword>
<keyword evidence="3" id="KW-1185">Reference proteome</keyword>
<dbReference type="EMBL" id="AZBU02000007">
    <property type="protein sequence ID" value="TKR69260.1"/>
    <property type="molecule type" value="Genomic_DNA"/>
</dbReference>
<evidence type="ECO:0000256" key="1">
    <source>
        <dbReference type="SAM" id="Phobius"/>
    </source>
</evidence>
<proteinExistence type="predicted"/>
<organism evidence="2 3">
    <name type="scientific">Steinernema carpocapsae</name>
    <name type="common">Entomopathogenic nematode</name>
    <dbReference type="NCBI Taxonomy" id="34508"/>
    <lineage>
        <taxon>Eukaryota</taxon>
        <taxon>Metazoa</taxon>
        <taxon>Ecdysozoa</taxon>
        <taxon>Nematoda</taxon>
        <taxon>Chromadorea</taxon>
        <taxon>Rhabditida</taxon>
        <taxon>Tylenchina</taxon>
        <taxon>Panagrolaimomorpha</taxon>
        <taxon>Strongyloidoidea</taxon>
        <taxon>Steinernematidae</taxon>
        <taxon>Steinernema</taxon>
    </lineage>
</organism>
<dbReference type="OrthoDB" id="10613489at2759"/>
<gene>
    <name evidence="2" type="ORF">L596_021441</name>
</gene>
<evidence type="ECO:0000313" key="3">
    <source>
        <dbReference type="Proteomes" id="UP000298663"/>
    </source>
</evidence>
<protein>
    <submittedName>
        <fullName evidence="2">Uncharacterized protein</fullName>
    </submittedName>
</protein>
<dbReference type="Proteomes" id="UP000298663">
    <property type="component" value="Unassembled WGS sequence"/>
</dbReference>
<name>A0A4U5MIQ1_STECR</name>
<comment type="caution">
    <text evidence="2">The sequence shown here is derived from an EMBL/GenBank/DDBJ whole genome shotgun (WGS) entry which is preliminary data.</text>
</comment>
<feature type="transmembrane region" description="Helical" evidence="1">
    <location>
        <begin position="32"/>
        <end position="58"/>
    </location>
</feature>
<accession>A0A4U5MIQ1</accession>
<reference evidence="2 3" key="2">
    <citation type="journal article" date="2019" name="G3 (Bethesda)">
        <title>Hybrid Assembly of the Genome of the Entomopathogenic Nematode Steinernema carpocapsae Identifies the X-Chromosome.</title>
        <authorList>
            <person name="Serra L."/>
            <person name="Macchietto M."/>
            <person name="Macias-Munoz A."/>
            <person name="McGill C.J."/>
            <person name="Rodriguez I.M."/>
            <person name="Rodriguez B."/>
            <person name="Murad R."/>
            <person name="Mortazavi A."/>
        </authorList>
    </citation>
    <scope>NUCLEOTIDE SEQUENCE [LARGE SCALE GENOMIC DNA]</scope>
    <source>
        <strain evidence="2 3">ALL</strain>
    </source>
</reference>
<keyword evidence="1" id="KW-0812">Transmembrane</keyword>